<dbReference type="Proteomes" id="UP000807306">
    <property type="component" value="Unassembled WGS sequence"/>
</dbReference>
<evidence type="ECO:0000313" key="2">
    <source>
        <dbReference type="EMBL" id="KAF9521535.1"/>
    </source>
</evidence>
<proteinExistence type="predicted"/>
<keyword evidence="3" id="KW-1185">Reference proteome</keyword>
<protein>
    <submittedName>
        <fullName evidence="2">Uncharacterized protein</fullName>
    </submittedName>
</protein>
<organism evidence="2 3">
    <name type="scientific">Crepidotus variabilis</name>
    <dbReference type="NCBI Taxonomy" id="179855"/>
    <lineage>
        <taxon>Eukaryota</taxon>
        <taxon>Fungi</taxon>
        <taxon>Dikarya</taxon>
        <taxon>Basidiomycota</taxon>
        <taxon>Agaricomycotina</taxon>
        <taxon>Agaricomycetes</taxon>
        <taxon>Agaricomycetidae</taxon>
        <taxon>Agaricales</taxon>
        <taxon>Agaricineae</taxon>
        <taxon>Crepidotaceae</taxon>
        <taxon>Crepidotus</taxon>
    </lineage>
</organism>
<evidence type="ECO:0000256" key="1">
    <source>
        <dbReference type="SAM" id="MobiDB-lite"/>
    </source>
</evidence>
<dbReference type="EMBL" id="MU158032">
    <property type="protein sequence ID" value="KAF9521535.1"/>
    <property type="molecule type" value="Genomic_DNA"/>
</dbReference>
<feature type="region of interest" description="Disordered" evidence="1">
    <location>
        <begin position="65"/>
        <end position="113"/>
    </location>
</feature>
<name>A0A9P6E2Y0_9AGAR</name>
<sequence>MYEGCGNADMRDSDLYLQFTETIKNGDGCVNESDAFVEHYKGSKLTGVKESKLKQVRKSLMGVTEVHQKSGKRARPTKRNKDQQSEFRSLADRWRDERSLRGRSSRGPQVHQVKREIHESLAELKEIRPTECAGDYPSFTYLSGCENVPMVEMKSSAPSSPSQGKGDQSTGQQSRTQADDIEWQIKERPEKVHSSEGAASELNIEQ</sequence>
<dbReference type="AlphaFoldDB" id="A0A9P6E2Y0"/>
<feature type="compositionally biased region" description="Basic and acidic residues" evidence="1">
    <location>
        <begin position="183"/>
        <end position="194"/>
    </location>
</feature>
<feature type="compositionally biased region" description="Polar residues" evidence="1">
    <location>
        <begin position="156"/>
        <end position="176"/>
    </location>
</feature>
<feature type="region of interest" description="Disordered" evidence="1">
    <location>
        <begin position="152"/>
        <end position="206"/>
    </location>
</feature>
<evidence type="ECO:0000313" key="3">
    <source>
        <dbReference type="Proteomes" id="UP000807306"/>
    </source>
</evidence>
<feature type="compositionally biased region" description="Basic residues" evidence="1">
    <location>
        <begin position="69"/>
        <end position="78"/>
    </location>
</feature>
<feature type="compositionally biased region" description="Basic and acidic residues" evidence="1">
    <location>
        <begin position="79"/>
        <end position="100"/>
    </location>
</feature>
<reference evidence="2" key="1">
    <citation type="submission" date="2020-11" db="EMBL/GenBank/DDBJ databases">
        <authorList>
            <consortium name="DOE Joint Genome Institute"/>
            <person name="Ahrendt S."/>
            <person name="Riley R."/>
            <person name="Andreopoulos W."/>
            <person name="Labutti K."/>
            <person name="Pangilinan J."/>
            <person name="Ruiz-Duenas F.J."/>
            <person name="Barrasa J.M."/>
            <person name="Sanchez-Garcia M."/>
            <person name="Camarero S."/>
            <person name="Miyauchi S."/>
            <person name="Serrano A."/>
            <person name="Linde D."/>
            <person name="Babiker R."/>
            <person name="Drula E."/>
            <person name="Ayuso-Fernandez I."/>
            <person name="Pacheco R."/>
            <person name="Padilla G."/>
            <person name="Ferreira P."/>
            <person name="Barriuso J."/>
            <person name="Kellner H."/>
            <person name="Castanera R."/>
            <person name="Alfaro M."/>
            <person name="Ramirez L."/>
            <person name="Pisabarro A.G."/>
            <person name="Kuo A."/>
            <person name="Tritt A."/>
            <person name="Lipzen A."/>
            <person name="He G."/>
            <person name="Yan M."/>
            <person name="Ng V."/>
            <person name="Cullen D."/>
            <person name="Martin F."/>
            <person name="Rosso M.-N."/>
            <person name="Henrissat B."/>
            <person name="Hibbett D."/>
            <person name="Martinez A.T."/>
            <person name="Grigoriev I.V."/>
        </authorList>
    </citation>
    <scope>NUCLEOTIDE SEQUENCE</scope>
    <source>
        <strain evidence="2">CBS 506.95</strain>
    </source>
</reference>
<gene>
    <name evidence="2" type="ORF">CPB83DRAFT_841188</name>
</gene>
<accession>A0A9P6E2Y0</accession>
<comment type="caution">
    <text evidence="2">The sequence shown here is derived from an EMBL/GenBank/DDBJ whole genome shotgun (WGS) entry which is preliminary data.</text>
</comment>